<dbReference type="InterPro" id="IPR027417">
    <property type="entry name" value="P-loop_NTPase"/>
</dbReference>
<evidence type="ECO:0000313" key="2">
    <source>
        <dbReference type="EMBL" id="CDH46311.1"/>
    </source>
</evidence>
<dbReference type="InterPro" id="IPR051162">
    <property type="entry name" value="T4SS_component"/>
</dbReference>
<name>A0A7U7J3M4_9GAMM</name>
<keyword evidence="3" id="KW-1185">Reference proteome</keyword>
<dbReference type="PANTHER" id="PTHR30121">
    <property type="entry name" value="UNCHARACTERIZED PROTEIN YJGR-RELATED"/>
    <property type="match status" value="1"/>
</dbReference>
<dbReference type="SUPFAM" id="SSF52540">
    <property type="entry name" value="P-loop containing nucleoside triphosphate hydrolases"/>
    <property type="match status" value="1"/>
</dbReference>
<accession>A0A7U7J3M4</accession>
<evidence type="ECO:0000313" key="3">
    <source>
        <dbReference type="Proteomes" id="UP000019184"/>
    </source>
</evidence>
<gene>
    <name evidence="2" type="ORF">BN874_420024</name>
</gene>
<dbReference type="RefSeq" id="WP_051497895.1">
    <property type="nucleotide sequence ID" value="NZ_CBTK010000257.1"/>
</dbReference>
<dbReference type="InterPro" id="IPR003593">
    <property type="entry name" value="AAA+_ATPase"/>
</dbReference>
<proteinExistence type="predicted"/>
<organism evidence="2 3">
    <name type="scientific">Candidatus Contendobacter odensis Run_B_J11</name>
    <dbReference type="NCBI Taxonomy" id="1400861"/>
    <lineage>
        <taxon>Bacteria</taxon>
        <taxon>Pseudomonadati</taxon>
        <taxon>Pseudomonadota</taxon>
        <taxon>Gammaproteobacteria</taxon>
        <taxon>Candidatus Competibacteraceae</taxon>
        <taxon>Candidatus Contendibacter</taxon>
    </lineage>
</organism>
<dbReference type="Gene3D" id="3.40.50.300">
    <property type="entry name" value="P-loop containing nucleotide triphosphate hydrolases"/>
    <property type="match status" value="2"/>
</dbReference>
<dbReference type="EMBL" id="CBTK010000257">
    <property type="protein sequence ID" value="CDH46311.1"/>
    <property type="molecule type" value="Genomic_DNA"/>
</dbReference>
<dbReference type="SMART" id="SM00382">
    <property type="entry name" value="AAA"/>
    <property type="match status" value="1"/>
</dbReference>
<dbReference type="OrthoDB" id="9806951at2"/>
<dbReference type="Proteomes" id="UP000019184">
    <property type="component" value="Unassembled WGS sequence"/>
</dbReference>
<sequence>MLPDNAVPLLAKAFTKLLGRPTLGGMAYVRCLPPDIVRTLAKDLRFKITGWQIAAVVELEQTDHRLITADRAVEWREDKQDATLLLVDSAVAGAGMDGIYSAAREINERELFDTAHDLARNHLPRNYKLFVKKALTKAWRAGRQRALVPWSVFIYLCRAAQDKAEVGKGLPEIGLWPIAIGDKPSEQDLDRSAILAEKLFPIQGVRLTPEQRVETLKLDATDKETEHRLIHFLRETERLPRLEALARVEEEAGFYLNRLHPGLFEEQALQSIHWLPWRGKTGKPLKWSGLSENSESAENKKTQRRLMLLLNPDGDNPKERARLEVRWRVEPDTLAKGAVDYVVSVRTEQDILAETHISHSGKPIQKAVFTQDSFDELDEKALFEPQVVIRALGDNAGETESEDFILCFGQDNSETVTRGSGKVYPTLALAVAHIVPEGESYKRLLKQFYDGQIFSHDKNGYITCRWENKIARVFGSPLLAELAKEWTAHDGALGRWRLRVRADGTQVGAAEFIPADSDLSAEKLIQASRKFADWLKGSQGPLGIIYNDAKVFNDYVSAANEVWKTSPPELTLIHTLEVVSLAGRCLGLIVLPTHPLRVAWQQSFDLLVEYHRYTEDLAAPKIKHLLETVTGAHHPAFLPGLNPGETFVFADTLGFHAIALTPISDPEPKATVALLARLIGDGDNAAPTVGKSAALALAEEVRRYLYLHPDYRRIQVHALRAGDAMPVARALGKALPTVNNDEEAELPDHEQLRREEHDLCYELDLYPAAGQATELTGRFLSATVERRRSGAGSVPEEDRWFMTSVSRPGSVNLPRLRWARRDTPIPETPAHLALTFDVFTSRVVCRLLSSLPAGGVLEAHGLTLMPTREFQPGPPPHWISFIPADPKGESHPATKLLTTRQIKLHSVILQAVARHLGGNAEDWPVLLTEVDTEQANLLENLHGLCDWVITADRNAGLEYFDSPRDLPLVYDAYLIDCVPERDDLGFLQLITSTSSFDEVRHLLDGALNEMGLSSSQRNCEFLLNALRAVSGRLALRLAGLGHTPQEMIAVALVHRHCAQAGETDKVWLALTEGFFIPLDDVPELFREPDQALPGNEQRADLLHISTPKKGSGLRIAFIEVKFRRYLKTARAPDLAETMDQQIDASCRRWEQLFGPKTSALEKTVHRAWLARILRFYARKGRRHTLSEDAFQRAMREIDRLVKKETDPPALGELQRAGFVFCPEYHGRQPAEISHGGEAPLWLFGPDLLPEPGIPLSPDSTPAPTAPKTPPVNLAVLPALDKEGWRETPEWLDASSATPDPLDHPPLAGENRSQAAAAILLGHRESGDEPVIWRISIKANPHLMILGLPGMGKTTCLINLCQQLAAQHITPIVFSYHQDLDQQLAAQLPDLPLTVRYNGLGFNPMQVNGVTPTAYLDNAGQLRDIFAAIFPDLGELQLGSLREALKQSYLDQGWGPSQRGEVPAFRAFLDLLRADARTDRKLLNRLAELDDYGLFGTGGELPSLLDQNRPVLIQIHDARNDVLQRAFATFVLYNLYQTMFRRGLAPRITHAIIFDEAHRAARLKLIPTMVKECRKYGIAFVVASQEAKDFDPSLFMAVANYLALRLGEADAKLMAKTFAATDKVGLYADRIKQMPKYRGMYYGEGLRVPLNVALLAEAPNGS</sequence>
<feature type="domain" description="AAA+ ATPase" evidence="1">
    <location>
        <begin position="1338"/>
        <end position="1607"/>
    </location>
</feature>
<reference evidence="2 3" key="1">
    <citation type="journal article" date="2014" name="ISME J.">
        <title>Candidatus Competibacter-lineage genomes retrieved from metagenomes reveal functional metabolic diversity.</title>
        <authorList>
            <person name="McIlroy S.J."/>
            <person name="Albertsen M."/>
            <person name="Andresen E.K."/>
            <person name="Saunders A.M."/>
            <person name="Kristiansen R."/>
            <person name="Stokholm-Bjerregaard M."/>
            <person name="Nielsen K.L."/>
            <person name="Nielsen P.H."/>
        </authorList>
    </citation>
    <scope>NUCLEOTIDE SEQUENCE [LARGE SCALE GENOMIC DNA]</scope>
    <source>
        <strain evidence="2 3">Run_B_J11</strain>
    </source>
</reference>
<comment type="caution">
    <text evidence="2">The sequence shown here is derived from an EMBL/GenBank/DDBJ whole genome shotgun (WGS) entry which is preliminary data.</text>
</comment>
<protein>
    <submittedName>
        <fullName evidence="2">AAA ATPase</fullName>
    </submittedName>
</protein>
<dbReference type="CDD" id="cd01127">
    <property type="entry name" value="TrwB_TraG_TraD_VirD4"/>
    <property type="match status" value="1"/>
</dbReference>
<evidence type="ECO:0000259" key="1">
    <source>
        <dbReference type="SMART" id="SM00382"/>
    </source>
</evidence>
<dbReference type="PANTHER" id="PTHR30121:SF6">
    <property type="entry name" value="SLR6007 PROTEIN"/>
    <property type="match status" value="1"/>
</dbReference>